<keyword evidence="2" id="KW-1185">Reference proteome</keyword>
<protein>
    <submittedName>
        <fullName evidence="1">Uncharacterized protein</fullName>
    </submittedName>
</protein>
<dbReference type="EMBL" id="BPLR01017514">
    <property type="protein sequence ID" value="GIY92236.1"/>
    <property type="molecule type" value="Genomic_DNA"/>
</dbReference>
<sequence length="193" mass="22146">MEYYFHLSVKSEKNITAKLESVSKLVEVRHSPETIYMCMNIFYYNTLDHHQVFDTYAMIISAVLRYVTDSVYRVCGENSIGITIWKYPKSTVAYVIKKWKVSGDCRNVPRVGRPDETRPQRADLNLIENLCDSLHRQIQGVHYPSKIGEGTSMSSPKAEWKKNTTASSYKDLWKSMPRRVHAVIASRGGSTNC</sequence>
<accession>A0AAV4XE44</accession>
<dbReference type="Gene3D" id="3.30.420.10">
    <property type="entry name" value="Ribonuclease H-like superfamily/Ribonuclease H"/>
    <property type="match status" value="1"/>
</dbReference>
<name>A0AAV4XE44_CAEEX</name>
<evidence type="ECO:0000313" key="2">
    <source>
        <dbReference type="Proteomes" id="UP001054945"/>
    </source>
</evidence>
<reference evidence="1 2" key="1">
    <citation type="submission" date="2021-06" db="EMBL/GenBank/DDBJ databases">
        <title>Caerostris extrusa draft genome.</title>
        <authorList>
            <person name="Kono N."/>
            <person name="Arakawa K."/>
        </authorList>
    </citation>
    <scope>NUCLEOTIDE SEQUENCE [LARGE SCALE GENOMIC DNA]</scope>
</reference>
<dbReference type="InterPro" id="IPR036397">
    <property type="entry name" value="RNaseH_sf"/>
</dbReference>
<proteinExistence type="predicted"/>
<dbReference type="Proteomes" id="UP001054945">
    <property type="component" value="Unassembled WGS sequence"/>
</dbReference>
<comment type="caution">
    <text evidence="1">The sequence shown here is derived from an EMBL/GenBank/DDBJ whole genome shotgun (WGS) entry which is preliminary data.</text>
</comment>
<gene>
    <name evidence="1" type="ORF">CEXT_253791</name>
</gene>
<organism evidence="1 2">
    <name type="scientific">Caerostris extrusa</name>
    <name type="common">Bark spider</name>
    <name type="synonym">Caerostris bankana</name>
    <dbReference type="NCBI Taxonomy" id="172846"/>
    <lineage>
        <taxon>Eukaryota</taxon>
        <taxon>Metazoa</taxon>
        <taxon>Ecdysozoa</taxon>
        <taxon>Arthropoda</taxon>
        <taxon>Chelicerata</taxon>
        <taxon>Arachnida</taxon>
        <taxon>Araneae</taxon>
        <taxon>Araneomorphae</taxon>
        <taxon>Entelegynae</taxon>
        <taxon>Araneoidea</taxon>
        <taxon>Araneidae</taxon>
        <taxon>Caerostris</taxon>
    </lineage>
</organism>
<dbReference type="AlphaFoldDB" id="A0AAV4XE44"/>
<dbReference type="GO" id="GO:0003676">
    <property type="term" value="F:nucleic acid binding"/>
    <property type="evidence" value="ECO:0007669"/>
    <property type="project" value="InterPro"/>
</dbReference>
<evidence type="ECO:0000313" key="1">
    <source>
        <dbReference type="EMBL" id="GIY92236.1"/>
    </source>
</evidence>